<dbReference type="AlphaFoldDB" id="A0A6P6A2T3"/>
<gene>
    <name evidence="6" type="primary">LOC111305636</name>
</gene>
<evidence type="ECO:0000313" key="6">
    <source>
        <dbReference type="RefSeq" id="XP_022759077.1"/>
    </source>
</evidence>
<evidence type="ECO:0000313" key="5">
    <source>
        <dbReference type="Proteomes" id="UP000515121"/>
    </source>
</evidence>
<organism evidence="5 6">
    <name type="scientific">Durio zibethinus</name>
    <name type="common">Durian</name>
    <dbReference type="NCBI Taxonomy" id="66656"/>
    <lineage>
        <taxon>Eukaryota</taxon>
        <taxon>Viridiplantae</taxon>
        <taxon>Streptophyta</taxon>
        <taxon>Embryophyta</taxon>
        <taxon>Tracheophyta</taxon>
        <taxon>Spermatophyta</taxon>
        <taxon>Magnoliopsida</taxon>
        <taxon>eudicotyledons</taxon>
        <taxon>Gunneridae</taxon>
        <taxon>Pentapetalae</taxon>
        <taxon>rosids</taxon>
        <taxon>malvids</taxon>
        <taxon>Malvales</taxon>
        <taxon>Malvaceae</taxon>
        <taxon>Helicteroideae</taxon>
        <taxon>Durio</taxon>
    </lineage>
</organism>
<dbReference type="PANTHER" id="PTHR31218">
    <property type="entry name" value="WAT1-RELATED PROTEIN"/>
    <property type="match status" value="1"/>
</dbReference>
<dbReference type="GO" id="GO:0022857">
    <property type="term" value="F:transmembrane transporter activity"/>
    <property type="evidence" value="ECO:0007669"/>
    <property type="project" value="InterPro"/>
</dbReference>
<protein>
    <submittedName>
        <fullName evidence="6">WAT1-related protein At4g08290-like</fullName>
    </submittedName>
</protein>
<dbReference type="InterPro" id="IPR030184">
    <property type="entry name" value="WAT1-related"/>
</dbReference>
<dbReference type="GO" id="GO:0016020">
    <property type="term" value="C:membrane"/>
    <property type="evidence" value="ECO:0007669"/>
    <property type="project" value="InterPro"/>
</dbReference>
<evidence type="ECO:0000256" key="1">
    <source>
        <dbReference type="ARBA" id="ARBA00022692"/>
    </source>
</evidence>
<reference evidence="6" key="1">
    <citation type="submission" date="2025-08" db="UniProtKB">
        <authorList>
            <consortium name="RefSeq"/>
        </authorList>
    </citation>
    <scope>IDENTIFICATION</scope>
    <source>
        <tissue evidence="6">Fruit stalk</tissue>
    </source>
</reference>
<dbReference type="OrthoDB" id="1931790at2759"/>
<feature type="transmembrane region" description="Helical" evidence="4">
    <location>
        <begin position="15"/>
        <end position="37"/>
    </location>
</feature>
<dbReference type="KEGG" id="dzi:111305636"/>
<keyword evidence="1 4" id="KW-0812">Transmembrane</keyword>
<evidence type="ECO:0000256" key="3">
    <source>
        <dbReference type="ARBA" id="ARBA00023136"/>
    </source>
</evidence>
<accession>A0A6P6A2T3</accession>
<sequence length="138" mass="14959">MEPLDISKPSAQAKVVGTLVALAGAIVMTLYKGCVVISPHSQLQHRTGTSKLQFNKDWIKGSLMLLVSFLSFSAFYVLQTMTVRKYPAPMTLTSLTCLSGTLLSAIMAAVLDHKASSWGLSWDMNLVAVLYSVSFINS</sequence>
<dbReference type="RefSeq" id="XP_022759077.1">
    <property type="nucleotide sequence ID" value="XM_022903342.1"/>
</dbReference>
<dbReference type="GeneID" id="111305636"/>
<keyword evidence="3 4" id="KW-0472">Membrane</keyword>
<keyword evidence="2 4" id="KW-1133">Transmembrane helix</keyword>
<proteinExistence type="predicted"/>
<feature type="transmembrane region" description="Helical" evidence="4">
    <location>
        <begin position="90"/>
        <end position="111"/>
    </location>
</feature>
<evidence type="ECO:0000256" key="4">
    <source>
        <dbReference type="SAM" id="Phobius"/>
    </source>
</evidence>
<feature type="transmembrane region" description="Helical" evidence="4">
    <location>
        <begin position="58"/>
        <end position="78"/>
    </location>
</feature>
<name>A0A6P6A2T3_DURZI</name>
<keyword evidence="5" id="KW-1185">Reference proteome</keyword>
<dbReference type="Proteomes" id="UP000515121">
    <property type="component" value="Unplaced"/>
</dbReference>
<evidence type="ECO:0000256" key="2">
    <source>
        <dbReference type="ARBA" id="ARBA00022989"/>
    </source>
</evidence>